<dbReference type="SUPFAM" id="SSF51197">
    <property type="entry name" value="Clavaminate synthase-like"/>
    <property type="match status" value="1"/>
</dbReference>
<evidence type="ECO:0000313" key="3">
    <source>
        <dbReference type="Proteomes" id="UP000467522"/>
    </source>
</evidence>
<protein>
    <recommendedName>
        <fullName evidence="1">Aspartyl/asparaginy/proline hydroxylase domain-containing protein</fullName>
    </recommendedName>
</protein>
<evidence type="ECO:0000313" key="2">
    <source>
        <dbReference type="EMBL" id="KAF1036137.1"/>
    </source>
</evidence>
<dbReference type="Gene3D" id="2.60.120.330">
    <property type="entry name" value="B-lactam Antibiotic, Isopenicillin N Synthase, Chain"/>
    <property type="match status" value="1"/>
</dbReference>
<dbReference type="InterPro" id="IPR007803">
    <property type="entry name" value="Asp/Arg/Pro-Hydrxlase"/>
</dbReference>
<reference evidence="3" key="1">
    <citation type="journal article" date="2020" name="MBio">
        <title>Horizontal gene transfer to a defensive symbiont with a reduced genome amongst a multipartite beetle microbiome.</title>
        <authorList>
            <person name="Waterworth S.C."/>
            <person name="Florez L.V."/>
            <person name="Rees E.R."/>
            <person name="Hertweck C."/>
            <person name="Kaltenpoth M."/>
            <person name="Kwan J.C."/>
        </authorList>
    </citation>
    <scope>NUCLEOTIDE SEQUENCE [LARGE SCALE GENOMIC DNA]</scope>
</reference>
<organism evidence="2 3">
    <name type="scientific">Burkholderia lata (strain ATCC 17760 / DSM 23089 / LMG 22485 / NCIMB 9086 / R18194 / 383)</name>
    <dbReference type="NCBI Taxonomy" id="482957"/>
    <lineage>
        <taxon>Bacteria</taxon>
        <taxon>Pseudomonadati</taxon>
        <taxon>Pseudomonadota</taxon>
        <taxon>Betaproteobacteria</taxon>
        <taxon>Burkholderiales</taxon>
        <taxon>Burkholderiaceae</taxon>
        <taxon>Burkholderia</taxon>
        <taxon>Burkholderia cepacia complex</taxon>
    </lineage>
</organism>
<dbReference type="Pfam" id="PF05118">
    <property type="entry name" value="Asp_Arg_Hydrox"/>
    <property type="match status" value="1"/>
</dbReference>
<gene>
    <name evidence="2" type="ORF">GAK33_04140</name>
</gene>
<accession>A0A833PRJ4</accession>
<dbReference type="Proteomes" id="UP000467522">
    <property type="component" value="Unassembled WGS sequence"/>
</dbReference>
<dbReference type="RefSeq" id="WP_278648153.1">
    <property type="nucleotide sequence ID" value="NZ_WNDV01000013.1"/>
</dbReference>
<name>A0A833PRJ4_BURL3</name>
<dbReference type="InterPro" id="IPR027443">
    <property type="entry name" value="IPNS-like_sf"/>
</dbReference>
<dbReference type="AlphaFoldDB" id="A0A833PRJ4"/>
<proteinExistence type="predicted"/>
<sequence length="217" mass="24765">MESVQHQRENPLAGFLSQDLNDPGIKHFRPNEAFRKLPMSFDIDKLREAHDEILKIVSYDGLGVNAICLNQIPGNQNSYTGGNLRGIYWTRPDSSYEECQRENYIDETQYSQFIPALGHTYFKTVFDELSKVIRPGRMRLLKTLPRTTLSWHRDPEPRIHIPIVTNPGAIMIINHHCTHMPADGSVYFTDTRGYHTAVNGGEEARVHLVIAVPLQAQ</sequence>
<evidence type="ECO:0000259" key="1">
    <source>
        <dbReference type="Pfam" id="PF05118"/>
    </source>
</evidence>
<comment type="caution">
    <text evidence="2">The sequence shown here is derived from an EMBL/GenBank/DDBJ whole genome shotgun (WGS) entry which is preliminary data.</text>
</comment>
<dbReference type="EMBL" id="WNDV01000013">
    <property type="protein sequence ID" value="KAF1036137.1"/>
    <property type="molecule type" value="Genomic_DNA"/>
</dbReference>
<feature type="domain" description="Aspartyl/asparaginy/proline hydroxylase" evidence="1">
    <location>
        <begin position="135"/>
        <end position="212"/>
    </location>
</feature>